<reference evidence="1" key="1">
    <citation type="submission" date="2019-06" db="EMBL/GenBank/DDBJ databases">
        <title>Draft genome sequence of Bacillus sp. strain MHSD28.</title>
        <authorList>
            <person name="Makuwa S.C."/>
            <person name="Serepa-Dlamini M.H."/>
        </authorList>
    </citation>
    <scope>NUCLEOTIDE SEQUENCE</scope>
    <source>
        <strain evidence="1">MHSD28</strain>
    </source>
</reference>
<evidence type="ECO:0000313" key="2">
    <source>
        <dbReference type="Proteomes" id="UP000317636"/>
    </source>
</evidence>
<dbReference type="EMBL" id="VHIV01000019">
    <property type="protein sequence ID" value="TPV37247.1"/>
    <property type="molecule type" value="Genomic_DNA"/>
</dbReference>
<proteinExistence type="predicted"/>
<sequence>MNITAVLVIIGAVIKTALPMVKELLGVYKDWLDISEKRERMKQGGITQQNKRPVIRRNLPKSRRTTGRKNK</sequence>
<keyword evidence="2" id="KW-1185">Reference proteome</keyword>
<accession>A0AC61SXH5</accession>
<dbReference type="Proteomes" id="UP000317636">
    <property type="component" value="Unassembled WGS sequence"/>
</dbReference>
<organism evidence="1 2">
    <name type="scientific">Bacillus dicomae</name>
    <dbReference type="NCBI Taxonomy" id="3088378"/>
    <lineage>
        <taxon>Bacteria</taxon>
        <taxon>Bacillati</taxon>
        <taxon>Bacillota</taxon>
        <taxon>Bacilli</taxon>
        <taxon>Bacillales</taxon>
        <taxon>Bacillaceae</taxon>
        <taxon>Bacillus</taxon>
        <taxon>Bacillus cereus group</taxon>
    </lineage>
</organism>
<comment type="caution">
    <text evidence="1">The sequence shown here is derived from an EMBL/GenBank/DDBJ whole genome shotgun (WGS) entry which is preliminary data.</text>
</comment>
<protein>
    <submittedName>
        <fullName evidence="1">Uncharacterized protein</fullName>
    </submittedName>
</protein>
<gene>
    <name evidence="1" type="ORF">FJ659_28630</name>
</gene>
<evidence type="ECO:0000313" key="1">
    <source>
        <dbReference type="EMBL" id="TPV37247.1"/>
    </source>
</evidence>
<name>A0AC61SXH5_9BACI</name>